<evidence type="ECO:0000256" key="7">
    <source>
        <dbReference type="ARBA" id="ARBA00022777"/>
    </source>
</evidence>
<keyword evidence="14" id="KW-1185">Reference proteome</keyword>
<dbReference type="InterPro" id="IPR003660">
    <property type="entry name" value="HAMP_dom"/>
</dbReference>
<dbReference type="GO" id="GO:0000155">
    <property type="term" value="F:phosphorelay sensor kinase activity"/>
    <property type="evidence" value="ECO:0007669"/>
    <property type="project" value="InterPro"/>
</dbReference>
<evidence type="ECO:0000256" key="1">
    <source>
        <dbReference type="ARBA" id="ARBA00004651"/>
    </source>
</evidence>
<dbReference type="InterPro" id="IPR010559">
    <property type="entry name" value="Sig_transdc_His_kin_internal"/>
</dbReference>
<dbReference type="Pfam" id="PF00672">
    <property type="entry name" value="HAMP"/>
    <property type="match status" value="1"/>
</dbReference>
<evidence type="ECO:0000313" key="13">
    <source>
        <dbReference type="EMBL" id="MRN52902.1"/>
    </source>
</evidence>
<name>A0A7X2H3I9_9BACL</name>
<keyword evidence="2" id="KW-1003">Cell membrane</keyword>
<comment type="caution">
    <text evidence="13">The sequence shown here is derived from an EMBL/GenBank/DDBJ whole genome shotgun (WGS) entry which is preliminary data.</text>
</comment>
<dbReference type="GO" id="GO:0005524">
    <property type="term" value="F:ATP binding"/>
    <property type="evidence" value="ECO:0007669"/>
    <property type="project" value="UniProtKB-KW"/>
</dbReference>
<dbReference type="InterPro" id="IPR003594">
    <property type="entry name" value="HATPase_dom"/>
</dbReference>
<organism evidence="13 14">
    <name type="scientific">Paenibacillus monticola</name>
    <dbReference type="NCBI Taxonomy" id="2666075"/>
    <lineage>
        <taxon>Bacteria</taxon>
        <taxon>Bacillati</taxon>
        <taxon>Bacillota</taxon>
        <taxon>Bacilli</taxon>
        <taxon>Bacillales</taxon>
        <taxon>Paenibacillaceae</taxon>
        <taxon>Paenibacillus</taxon>
    </lineage>
</organism>
<comment type="subcellular location">
    <subcellularLocation>
        <location evidence="1">Cell membrane</location>
        <topology evidence="1">Multi-pass membrane protein</topology>
    </subcellularLocation>
</comment>
<keyword evidence="11" id="KW-0472">Membrane</keyword>
<keyword evidence="4" id="KW-0808">Transferase</keyword>
<accession>A0A7X2H3I9</accession>
<dbReference type="SMART" id="SM00304">
    <property type="entry name" value="HAMP"/>
    <property type="match status" value="1"/>
</dbReference>
<gene>
    <name evidence="13" type="ORF">GJB61_07805</name>
</gene>
<dbReference type="PANTHER" id="PTHR34220">
    <property type="entry name" value="SENSOR HISTIDINE KINASE YPDA"/>
    <property type="match status" value="1"/>
</dbReference>
<dbReference type="Gene3D" id="3.30.450.20">
    <property type="entry name" value="PAS domain"/>
    <property type="match status" value="1"/>
</dbReference>
<dbReference type="GO" id="GO:0005886">
    <property type="term" value="C:plasma membrane"/>
    <property type="evidence" value="ECO:0007669"/>
    <property type="project" value="UniProtKB-SubCell"/>
</dbReference>
<dbReference type="Pfam" id="PF02518">
    <property type="entry name" value="HATPase_c"/>
    <property type="match status" value="1"/>
</dbReference>
<evidence type="ECO:0000256" key="9">
    <source>
        <dbReference type="ARBA" id="ARBA00022989"/>
    </source>
</evidence>
<evidence type="ECO:0000256" key="2">
    <source>
        <dbReference type="ARBA" id="ARBA00022475"/>
    </source>
</evidence>
<reference evidence="13 14" key="1">
    <citation type="submission" date="2019-11" db="EMBL/GenBank/DDBJ databases">
        <title>Paenibacillus monticola sp. nov., a novel PGPR strain isolated from mountain sample in China.</title>
        <authorList>
            <person name="Zhao Q."/>
            <person name="Li H.-P."/>
            <person name="Zhang J.-L."/>
        </authorList>
    </citation>
    <scope>NUCLEOTIDE SEQUENCE [LARGE SCALE GENOMIC DNA]</scope>
    <source>
        <strain evidence="13 14">LC-T2</strain>
    </source>
</reference>
<evidence type="ECO:0000313" key="14">
    <source>
        <dbReference type="Proteomes" id="UP000463051"/>
    </source>
</evidence>
<dbReference type="Gene3D" id="3.30.565.10">
    <property type="entry name" value="Histidine kinase-like ATPase, C-terminal domain"/>
    <property type="match status" value="1"/>
</dbReference>
<dbReference type="Proteomes" id="UP000463051">
    <property type="component" value="Unassembled WGS sequence"/>
</dbReference>
<evidence type="ECO:0000256" key="5">
    <source>
        <dbReference type="ARBA" id="ARBA00022692"/>
    </source>
</evidence>
<dbReference type="EMBL" id="WJXB01000002">
    <property type="protein sequence ID" value="MRN52902.1"/>
    <property type="molecule type" value="Genomic_DNA"/>
</dbReference>
<dbReference type="InterPro" id="IPR050640">
    <property type="entry name" value="Bact_2-comp_sensor_kinase"/>
</dbReference>
<dbReference type="InterPro" id="IPR036890">
    <property type="entry name" value="HATPase_C_sf"/>
</dbReference>
<keyword evidence="10" id="KW-0902">Two-component regulatory system</keyword>
<dbReference type="Gene3D" id="1.10.8.500">
    <property type="entry name" value="HAMP domain in histidine kinase"/>
    <property type="match status" value="1"/>
</dbReference>
<sequence length="616" mass="69978">MVKGGMPVLPRRWKLGFRNKLLVAALLCLFVPASITLYIENSYTEHILRSQVIKNEHRSLEQESMYISNLLSNMVLVSNYIQFDSGINLILKENWQRSKLHQFDPVNSLLEFKEVTKKLENVTTMMEKTYVTVLTSDGQSFTNYSYADFDVNALLHQPWMDKVREQSAFVLYWAGVLDNYIPAETRNSPQVLTIARNLKLSSNTTYAYIVVSIAESRISQIFSGDQRGQQTLLIGPDGMVMASQDKTLLGQPFALAKELESSGDTGFISYQDEQYLLSSEELPYGGYRIVSTVPYREAVKQISATRRWSSGVQIVLGAFFLLILVALVRQFTKPVIRLDMVAARVEKGELGIRSGIRGYDEIGRLGKSFDHMLDRVEKMIIQIKVEQSQKRKAELAMLQSQINPHFLFNILNSIRLRIMMKGDEENAELLFALSKLLRMTIQQRDEYTTLHDELHIISSYVELLNFRQAGEVKLETECTSASLSVIIPRFLLQPVIENAYIHGLHQESGTLRIRTWNMDHQLSIQIEDDGQGMDEATLLRLRTEMASTGHTADEAMLNSRLAHIGLSNVYERLYLTYGTSFQVSIDSVPGGGTTFLFVLPDEIQSQGYERESGDDV</sequence>
<dbReference type="Pfam" id="PF06580">
    <property type="entry name" value="His_kinase"/>
    <property type="match status" value="1"/>
</dbReference>
<keyword evidence="3" id="KW-0597">Phosphoprotein</keyword>
<keyword evidence="7" id="KW-0418">Kinase</keyword>
<dbReference type="SUPFAM" id="SSF55874">
    <property type="entry name" value="ATPase domain of HSP90 chaperone/DNA topoisomerase II/histidine kinase"/>
    <property type="match status" value="1"/>
</dbReference>
<keyword evidence="6" id="KW-0547">Nucleotide-binding</keyword>
<evidence type="ECO:0000256" key="10">
    <source>
        <dbReference type="ARBA" id="ARBA00023012"/>
    </source>
</evidence>
<evidence type="ECO:0000259" key="12">
    <source>
        <dbReference type="PROSITE" id="PS50885"/>
    </source>
</evidence>
<dbReference type="SUPFAM" id="SSF158472">
    <property type="entry name" value="HAMP domain-like"/>
    <property type="match status" value="1"/>
</dbReference>
<dbReference type="PANTHER" id="PTHR34220:SF11">
    <property type="entry name" value="SENSOR PROTEIN KINASE HPTS"/>
    <property type="match status" value="1"/>
</dbReference>
<evidence type="ECO:0000256" key="3">
    <source>
        <dbReference type="ARBA" id="ARBA00022553"/>
    </source>
</evidence>
<protein>
    <submittedName>
        <fullName evidence="13">HAMP domain-containing protein</fullName>
    </submittedName>
</protein>
<dbReference type="AlphaFoldDB" id="A0A7X2H3I9"/>
<keyword evidence="5" id="KW-0812">Transmembrane</keyword>
<feature type="domain" description="HAMP" evidence="12">
    <location>
        <begin position="329"/>
        <end position="381"/>
    </location>
</feature>
<keyword evidence="8" id="KW-0067">ATP-binding</keyword>
<evidence type="ECO:0000256" key="4">
    <source>
        <dbReference type="ARBA" id="ARBA00022679"/>
    </source>
</evidence>
<proteinExistence type="predicted"/>
<dbReference type="CDD" id="cd06225">
    <property type="entry name" value="HAMP"/>
    <property type="match status" value="1"/>
</dbReference>
<keyword evidence="9" id="KW-1133">Transmembrane helix</keyword>
<evidence type="ECO:0000256" key="6">
    <source>
        <dbReference type="ARBA" id="ARBA00022741"/>
    </source>
</evidence>
<evidence type="ECO:0000256" key="8">
    <source>
        <dbReference type="ARBA" id="ARBA00022840"/>
    </source>
</evidence>
<dbReference type="PROSITE" id="PS50885">
    <property type="entry name" value="HAMP"/>
    <property type="match status" value="1"/>
</dbReference>
<evidence type="ECO:0000256" key="11">
    <source>
        <dbReference type="ARBA" id="ARBA00023136"/>
    </source>
</evidence>